<reference evidence="3 4" key="1">
    <citation type="submission" date="2018-04" db="EMBL/GenBank/DDBJ databases">
        <title>Polynucleobacter sp. UH21B genome.</title>
        <authorList>
            <person name="Hahn M.W."/>
        </authorList>
    </citation>
    <scope>NUCLEOTIDE SEQUENCE [LARGE SCALE GENOMIC DNA]</scope>
    <source>
        <strain evidence="3 4">MWH-UH21B</strain>
    </source>
</reference>
<feature type="domain" description="STAS" evidence="2">
    <location>
        <begin position="31"/>
        <end position="116"/>
    </location>
</feature>
<evidence type="ECO:0000259" key="2">
    <source>
        <dbReference type="PROSITE" id="PS50801"/>
    </source>
</evidence>
<dbReference type="GO" id="GO:0043190">
    <property type="term" value="C:ATP-binding cassette (ABC) transporter complex"/>
    <property type="evidence" value="ECO:0007669"/>
    <property type="project" value="InterPro"/>
</dbReference>
<gene>
    <name evidence="3" type="ORF">DCO17_04650</name>
</gene>
<dbReference type="Pfam" id="PF02405">
    <property type="entry name" value="MlaE"/>
    <property type="match status" value="1"/>
</dbReference>
<dbReference type="SUPFAM" id="SSF52091">
    <property type="entry name" value="SpoIIaa-like"/>
    <property type="match status" value="1"/>
</dbReference>
<keyword evidence="1" id="KW-0472">Membrane</keyword>
<dbReference type="Proteomes" id="UP000503312">
    <property type="component" value="Chromosome"/>
</dbReference>
<name>A0A6M9PQD6_9BURK</name>
<dbReference type="GO" id="GO:0005548">
    <property type="term" value="F:phospholipid transporter activity"/>
    <property type="evidence" value="ECO:0007669"/>
    <property type="project" value="TreeGrafter"/>
</dbReference>
<dbReference type="PANTHER" id="PTHR30188:SF3">
    <property type="entry name" value="ABC TRANSPORTER PERMEASE"/>
    <property type="match status" value="1"/>
</dbReference>
<accession>A0A6M9PQD6</accession>
<keyword evidence="4" id="KW-1185">Reference proteome</keyword>
<feature type="transmembrane region" description="Helical" evidence="1">
    <location>
        <begin position="284"/>
        <end position="313"/>
    </location>
</feature>
<feature type="transmembrane region" description="Helical" evidence="1">
    <location>
        <begin position="373"/>
        <end position="392"/>
    </location>
</feature>
<keyword evidence="1" id="KW-0812">Transmembrane</keyword>
<dbReference type="PANTHER" id="PTHR30188">
    <property type="entry name" value="ABC TRANSPORTER PERMEASE PROTEIN-RELATED"/>
    <property type="match status" value="1"/>
</dbReference>
<dbReference type="InterPro" id="IPR058548">
    <property type="entry name" value="MlaB-like_STAS"/>
</dbReference>
<dbReference type="InterPro" id="IPR002645">
    <property type="entry name" value="STAS_dom"/>
</dbReference>
<feature type="transmembrane region" description="Helical" evidence="1">
    <location>
        <begin position="333"/>
        <end position="353"/>
    </location>
</feature>
<feature type="transmembrane region" description="Helical" evidence="1">
    <location>
        <begin position="180"/>
        <end position="206"/>
    </location>
</feature>
<evidence type="ECO:0000256" key="1">
    <source>
        <dbReference type="SAM" id="Phobius"/>
    </source>
</evidence>
<dbReference type="EMBL" id="CP028942">
    <property type="protein sequence ID" value="QKM64584.1"/>
    <property type="molecule type" value="Genomic_DNA"/>
</dbReference>
<feature type="transmembrane region" description="Helical" evidence="1">
    <location>
        <begin position="212"/>
        <end position="232"/>
    </location>
</feature>
<organism evidence="3 4">
    <name type="scientific">Polynucleobacter tropicus</name>
    <dbReference type="NCBI Taxonomy" id="1743174"/>
    <lineage>
        <taxon>Bacteria</taxon>
        <taxon>Pseudomonadati</taxon>
        <taxon>Pseudomonadota</taxon>
        <taxon>Betaproteobacteria</taxon>
        <taxon>Burkholderiales</taxon>
        <taxon>Burkholderiaceae</taxon>
        <taxon>Polynucleobacter</taxon>
    </lineage>
</organism>
<keyword evidence="1" id="KW-1133">Transmembrane helix</keyword>
<dbReference type="Gene3D" id="3.30.750.24">
    <property type="entry name" value="STAS domain"/>
    <property type="match status" value="1"/>
</dbReference>
<dbReference type="InterPro" id="IPR036513">
    <property type="entry name" value="STAS_dom_sf"/>
</dbReference>
<proteinExistence type="predicted"/>
<evidence type="ECO:0000313" key="3">
    <source>
        <dbReference type="EMBL" id="QKM64584.1"/>
    </source>
</evidence>
<sequence length="396" mass="41397">MSVSDTISPASTVAGIPVAAWTQTDARHAKITLSGDVDIYSLGGIWTQIQDAQNAWLAKIAANDLKSATLTFDAAQVTSMDGAAIAFLISTQEAQEKVGAQFDLQGLQPRYQPLLKEFQPISNLFPVPAIKPRRSFVVSTGMAVQNLLGDAKGLIAFLGHLSADLVWSVRNIRQVRWGDFVNAAVEAGIAALPIVGLVSFLIGVILSFQAAIGMKQFGAVSFVGPLAALGIVREMGPLITAILLAGRSSAAFAAEIGTMTVNSEVDALVTGGLSPIRFLVVPRVLAGVLVAPILTLYADIVSIIASMFTMLIYGIPFINFYNGMLSAVDVEDIISGLVKATMFGVVVSAMGCLRGMQTGTGAAAVGISATRAVVSSIVMIVLVDGIFAVISYKTGF</sequence>
<dbReference type="KEGG" id="ptrp:DCO17_04650"/>
<dbReference type="PROSITE" id="PS50801">
    <property type="entry name" value="STAS"/>
    <property type="match status" value="1"/>
</dbReference>
<dbReference type="Pfam" id="PF13466">
    <property type="entry name" value="STAS_2"/>
    <property type="match status" value="1"/>
</dbReference>
<dbReference type="AlphaFoldDB" id="A0A6M9PQD6"/>
<evidence type="ECO:0000313" key="4">
    <source>
        <dbReference type="Proteomes" id="UP000503312"/>
    </source>
</evidence>
<dbReference type="RefSeq" id="WP_173955628.1">
    <property type="nucleotide sequence ID" value="NZ_CP028942.1"/>
</dbReference>
<protein>
    <recommendedName>
        <fullName evidence="2">STAS domain-containing protein</fullName>
    </recommendedName>
</protein>
<dbReference type="InterPro" id="IPR030802">
    <property type="entry name" value="Permease_MalE"/>
</dbReference>